<dbReference type="SMART" id="SM00448">
    <property type="entry name" value="REC"/>
    <property type="match status" value="1"/>
</dbReference>
<dbReference type="PANTHER" id="PTHR48111">
    <property type="entry name" value="REGULATOR OF RPOS"/>
    <property type="match status" value="1"/>
</dbReference>
<reference evidence="7" key="1">
    <citation type="submission" date="2018-06" db="EMBL/GenBank/DDBJ databases">
        <authorList>
            <person name="Zhirakovskaya E."/>
        </authorList>
    </citation>
    <scope>NUCLEOTIDE SEQUENCE</scope>
</reference>
<dbReference type="InterPro" id="IPR001789">
    <property type="entry name" value="Sig_transdc_resp-reg_receiver"/>
</dbReference>
<proteinExistence type="predicted"/>
<dbReference type="SUPFAM" id="SSF52172">
    <property type="entry name" value="CheY-like"/>
    <property type="match status" value="1"/>
</dbReference>
<organism evidence="7">
    <name type="scientific">hydrothermal vent metagenome</name>
    <dbReference type="NCBI Taxonomy" id="652676"/>
    <lineage>
        <taxon>unclassified sequences</taxon>
        <taxon>metagenomes</taxon>
        <taxon>ecological metagenomes</taxon>
    </lineage>
</organism>
<evidence type="ECO:0000313" key="7">
    <source>
        <dbReference type="EMBL" id="VAX16692.1"/>
    </source>
</evidence>
<dbReference type="PROSITE" id="PS50110">
    <property type="entry name" value="RESPONSE_REGULATORY"/>
    <property type="match status" value="1"/>
</dbReference>
<sequence>MNRTVILGEDEKNIATLIRFKLTKIGLNVKWFATGPEILDAVIANPPDLLLLDLMLPGMTGFEIVENLRKEKATATLPIILLSAKGQKADIERGLGLGATEYMMKPFDMNDLVATINKYLPAETTEKAKDN</sequence>
<evidence type="ECO:0000256" key="3">
    <source>
        <dbReference type="ARBA" id="ARBA00023015"/>
    </source>
</evidence>
<gene>
    <name evidence="7" type="ORF">MNBD_NITROSPINAE01-520</name>
</gene>
<dbReference type="EMBL" id="UOGC01000036">
    <property type="protein sequence ID" value="VAX16692.1"/>
    <property type="molecule type" value="Genomic_DNA"/>
</dbReference>
<evidence type="ECO:0000259" key="6">
    <source>
        <dbReference type="PROSITE" id="PS50110"/>
    </source>
</evidence>
<protein>
    <recommendedName>
        <fullName evidence="6">Response regulatory domain-containing protein</fullName>
    </recommendedName>
</protein>
<dbReference type="PANTHER" id="PTHR48111:SF21">
    <property type="entry name" value="DNA-BINDING DUAL MASTER TRANSCRIPTIONAL REGULATOR RPAA"/>
    <property type="match status" value="1"/>
</dbReference>
<evidence type="ECO:0000256" key="4">
    <source>
        <dbReference type="ARBA" id="ARBA00023125"/>
    </source>
</evidence>
<evidence type="ECO:0000256" key="2">
    <source>
        <dbReference type="ARBA" id="ARBA00023012"/>
    </source>
</evidence>
<feature type="domain" description="Response regulatory" evidence="6">
    <location>
        <begin position="4"/>
        <end position="120"/>
    </location>
</feature>
<dbReference type="GO" id="GO:0005829">
    <property type="term" value="C:cytosol"/>
    <property type="evidence" value="ECO:0007669"/>
    <property type="project" value="TreeGrafter"/>
</dbReference>
<accession>A0A3B1BKQ1</accession>
<evidence type="ECO:0000256" key="5">
    <source>
        <dbReference type="ARBA" id="ARBA00023163"/>
    </source>
</evidence>
<keyword evidence="3" id="KW-0805">Transcription regulation</keyword>
<dbReference type="InterPro" id="IPR039420">
    <property type="entry name" value="WalR-like"/>
</dbReference>
<dbReference type="Pfam" id="PF00072">
    <property type="entry name" value="Response_reg"/>
    <property type="match status" value="1"/>
</dbReference>
<dbReference type="Gene3D" id="3.40.50.2300">
    <property type="match status" value="1"/>
</dbReference>
<keyword evidence="1" id="KW-0597">Phosphoprotein</keyword>
<dbReference type="GO" id="GO:0032993">
    <property type="term" value="C:protein-DNA complex"/>
    <property type="evidence" value="ECO:0007669"/>
    <property type="project" value="TreeGrafter"/>
</dbReference>
<dbReference type="GO" id="GO:0006355">
    <property type="term" value="P:regulation of DNA-templated transcription"/>
    <property type="evidence" value="ECO:0007669"/>
    <property type="project" value="TreeGrafter"/>
</dbReference>
<evidence type="ECO:0000256" key="1">
    <source>
        <dbReference type="ARBA" id="ARBA00022553"/>
    </source>
</evidence>
<dbReference type="AlphaFoldDB" id="A0A3B1BKQ1"/>
<name>A0A3B1BKQ1_9ZZZZ</name>
<dbReference type="GO" id="GO:0000156">
    <property type="term" value="F:phosphorelay response regulator activity"/>
    <property type="evidence" value="ECO:0007669"/>
    <property type="project" value="TreeGrafter"/>
</dbReference>
<keyword evidence="5" id="KW-0804">Transcription</keyword>
<dbReference type="GO" id="GO:0000976">
    <property type="term" value="F:transcription cis-regulatory region binding"/>
    <property type="evidence" value="ECO:0007669"/>
    <property type="project" value="TreeGrafter"/>
</dbReference>
<dbReference type="InterPro" id="IPR011006">
    <property type="entry name" value="CheY-like_superfamily"/>
</dbReference>
<keyword evidence="2" id="KW-0902">Two-component regulatory system</keyword>
<keyword evidence="4" id="KW-0238">DNA-binding</keyword>